<dbReference type="GO" id="GO:0032784">
    <property type="term" value="P:regulation of DNA-templated transcription elongation"/>
    <property type="evidence" value="ECO:0007669"/>
    <property type="project" value="UniProtKB-UniRule"/>
</dbReference>
<dbReference type="SUPFAM" id="SSF54534">
    <property type="entry name" value="FKBP-like"/>
    <property type="match status" value="1"/>
</dbReference>
<dbReference type="PROSITE" id="PS00829">
    <property type="entry name" value="GREAB_1"/>
    <property type="match status" value="1"/>
</dbReference>
<dbReference type="NCBIfam" id="NF002506">
    <property type="entry name" value="PRK01885.1"/>
    <property type="match status" value="1"/>
</dbReference>
<dbReference type="InterPro" id="IPR023459">
    <property type="entry name" value="Tscrpt_elong_fac_GreA/B_fam"/>
</dbReference>
<dbReference type="Proteomes" id="UP000317550">
    <property type="component" value="Chromosome"/>
</dbReference>
<dbReference type="AlphaFoldDB" id="A0A516SC74"/>
<dbReference type="Gene3D" id="1.10.287.180">
    <property type="entry name" value="Transcription elongation factor, GreA/GreB, N-terminal domain"/>
    <property type="match status" value="1"/>
</dbReference>
<dbReference type="OrthoDB" id="9797227at2"/>
<dbReference type="Pfam" id="PF03449">
    <property type="entry name" value="GreA_GreB_N"/>
    <property type="match status" value="1"/>
</dbReference>
<dbReference type="PIRSF" id="PIRSF006092">
    <property type="entry name" value="GreA_GreB"/>
    <property type="match status" value="1"/>
</dbReference>
<dbReference type="PANTHER" id="PTHR30437:SF6">
    <property type="entry name" value="TRANSCRIPTION ELONGATION FACTOR GREB"/>
    <property type="match status" value="1"/>
</dbReference>
<comment type="function">
    <text evidence="4">Necessary for efficient RNA polymerase transcription elongation past template-encoded arresting sites. The arresting sites in DNA have the property of trapping a certain fraction of elongating RNA polymerases that pass through, resulting in locked ternary complexes. Cleavage of the nascent transcript by cleavage factors such as GreA or GreB allows the resumption of elongation from the new 3'terminus. GreB releases sequences of up to 9 nucleotides in length.</text>
</comment>
<dbReference type="HAMAP" id="MF_00930">
    <property type="entry name" value="GreB"/>
    <property type="match status" value="1"/>
</dbReference>
<dbReference type="GO" id="GO:0003746">
    <property type="term" value="F:translation elongation factor activity"/>
    <property type="evidence" value="ECO:0007669"/>
    <property type="project" value="UniProtKB-KW"/>
</dbReference>
<evidence type="ECO:0000256" key="4">
    <source>
        <dbReference type="HAMAP-Rule" id="MF_00930"/>
    </source>
</evidence>
<keyword evidence="8" id="KW-0648">Protein biosynthesis</keyword>
<dbReference type="InterPro" id="IPR018151">
    <property type="entry name" value="TF_GreA/GreB_CS"/>
</dbReference>
<comment type="similarity">
    <text evidence="4">Belongs to the GreA/GreB family. GreB subfamily.</text>
</comment>
<dbReference type="PANTHER" id="PTHR30437">
    <property type="entry name" value="TRANSCRIPTION ELONGATION FACTOR GREA"/>
    <property type="match status" value="1"/>
</dbReference>
<dbReference type="FunFam" id="3.10.50.30:FF:000001">
    <property type="entry name" value="Transcription elongation factor GreA"/>
    <property type="match status" value="1"/>
</dbReference>
<dbReference type="NCBIfam" id="TIGR01461">
    <property type="entry name" value="greB"/>
    <property type="match status" value="1"/>
</dbReference>
<dbReference type="Gene3D" id="3.10.50.30">
    <property type="entry name" value="Transcription elongation factor, GreA/GreB, C-terminal domain"/>
    <property type="match status" value="1"/>
</dbReference>
<dbReference type="InterPro" id="IPR028624">
    <property type="entry name" value="Tscrpt_elong_fac_GreA/B"/>
</dbReference>
<dbReference type="InterPro" id="IPR022691">
    <property type="entry name" value="Tscrpt_elong_fac_GreA/B_N"/>
</dbReference>
<keyword evidence="9" id="KW-1185">Reference proteome</keyword>
<dbReference type="InterPro" id="IPR036953">
    <property type="entry name" value="GreA/GreB_C_sf"/>
</dbReference>
<dbReference type="RefSeq" id="WP_143856669.1">
    <property type="nucleotide sequence ID" value="NZ_CP041730.1"/>
</dbReference>
<dbReference type="KEGG" id="cari:FNU76_04925"/>
<dbReference type="GO" id="GO:0006354">
    <property type="term" value="P:DNA-templated transcription elongation"/>
    <property type="evidence" value="ECO:0007669"/>
    <property type="project" value="TreeGrafter"/>
</dbReference>
<dbReference type="SUPFAM" id="SSF46557">
    <property type="entry name" value="GreA transcript cleavage protein, N-terminal domain"/>
    <property type="match status" value="1"/>
</dbReference>
<dbReference type="InterPro" id="IPR036805">
    <property type="entry name" value="Tscrpt_elong_fac_GreA/B_N_sf"/>
</dbReference>
<keyword evidence="3 4" id="KW-0804">Transcription</keyword>
<sequence length="185" mass="21020">MNKAFTKEDDGDEDDFLPPEQRLPASTKNYMTPGGWERMRAELHELVSKERPALTQMINWAAGNGDRSENGDYIYGKKRLREIDRRIRFLTKRMENAEVVDPATREATDQVFFSATVTVLRGNGEEQTVSIVGVDELDLDKQHISWISPLARCLLKAREGETVLLRGPAGPEEIDILEVVYRALD</sequence>
<organism evidence="8 9">
    <name type="scientific">Chitinimonas arctica</name>
    <dbReference type="NCBI Taxonomy" id="2594795"/>
    <lineage>
        <taxon>Bacteria</taxon>
        <taxon>Pseudomonadati</taxon>
        <taxon>Pseudomonadota</taxon>
        <taxon>Betaproteobacteria</taxon>
        <taxon>Neisseriales</taxon>
        <taxon>Chitinibacteraceae</taxon>
        <taxon>Chitinimonas</taxon>
    </lineage>
</organism>
<dbReference type="InterPro" id="IPR006358">
    <property type="entry name" value="Tscrpt_elong_fac_GreB"/>
</dbReference>
<protein>
    <recommendedName>
        <fullName evidence="4">Transcription elongation factor GreB</fullName>
    </recommendedName>
    <alternativeName>
        <fullName evidence="4">Transcript cleavage factor GreB</fullName>
    </alternativeName>
</protein>
<dbReference type="FunFam" id="1.10.287.180:FF:000001">
    <property type="entry name" value="Transcription elongation factor GreA"/>
    <property type="match status" value="1"/>
</dbReference>
<dbReference type="GO" id="GO:0003677">
    <property type="term" value="F:DNA binding"/>
    <property type="evidence" value="ECO:0007669"/>
    <property type="project" value="UniProtKB-UniRule"/>
</dbReference>
<dbReference type="EMBL" id="CP041730">
    <property type="protein sequence ID" value="QDQ25744.1"/>
    <property type="molecule type" value="Genomic_DNA"/>
</dbReference>
<evidence type="ECO:0000259" key="7">
    <source>
        <dbReference type="Pfam" id="PF03449"/>
    </source>
</evidence>
<dbReference type="HAMAP" id="MF_00105">
    <property type="entry name" value="GreA_GreB"/>
    <property type="match status" value="1"/>
</dbReference>
<accession>A0A516SC74</accession>
<evidence type="ECO:0000259" key="6">
    <source>
        <dbReference type="Pfam" id="PF01272"/>
    </source>
</evidence>
<name>A0A516SC74_9NEIS</name>
<proteinExistence type="inferred from homology"/>
<keyword evidence="1 4" id="KW-0805">Transcription regulation</keyword>
<evidence type="ECO:0000313" key="8">
    <source>
        <dbReference type="EMBL" id="QDQ25744.1"/>
    </source>
</evidence>
<feature type="region of interest" description="Disordered" evidence="5">
    <location>
        <begin position="1"/>
        <end position="33"/>
    </location>
</feature>
<keyword evidence="2 4" id="KW-0238">DNA-binding</keyword>
<dbReference type="Pfam" id="PF01272">
    <property type="entry name" value="GreA_GreB"/>
    <property type="match status" value="1"/>
</dbReference>
<feature type="domain" description="Transcription elongation factor GreA/GreB C-terminal" evidence="6">
    <location>
        <begin position="107"/>
        <end position="180"/>
    </location>
</feature>
<dbReference type="GO" id="GO:0070063">
    <property type="term" value="F:RNA polymerase binding"/>
    <property type="evidence" value="ECO:0007669"/>
    <property type="project" value="InterPro"/>
</dbReference>
<dbReference type="InterPro" id="IPR001437">
    <property type="entry name" value="Tscrpt_elong_fac_GreA/B_C"/>
</dbReference>
<feature type="domain" description="Transcription elongation factor GreA/GreB N-terminal" evidence="7">
    <location>
        <begin position="29"/>
        <end position="99"/>
    </location>
</feature>
<evidence type="ECO:0000256" key="5">
    <source>
        <dbReference type="SAM" id="MobiDB-lite"/>
    </source>
</evidence>
<keyword evidence="8" id="KW-0251">Elongation factor</keyword>
<reference evidence="9" key="1">
    <citation type="submission" date="2019-07" db="EMBL/GenBank/DDBJ databases">
        <title>Chitinimonas sp. nov., isolated from Ny-Alesund, arctica soil.</title>
        <authorList>
            <person name="Xu Q."/>
            <person name="Peng F."/>
        </authorList>
    </citation>
    <scope>NUCLEOTIDE SEQUENCE [LARGE SCALE GENOMIC DNA]</scope>
    <source>
        <strain evidence="9">R3-44</strain>
    </source>
</reference>
<evidence type="ECO:0000256" key="1">
    <source>
        <dbReference type="ARBA" id="ARBA00023015"/>
    </source>
</evidence>
<evidence type="ECO:0000256" key="3">
    <source>
        <dbReference type="ARBA" id="ARBA00023163"/>
    </source>
</evidence>
<evidence type="ECO:0000256" key="2">
    <source>
        <dbReference type="ARBA" id="ARBA00023125"/>
    </source>
</evidence>
<evidence type="ECO:0000313" key="9">
    <source>
        <dbReference type="Proteomes" id="UP000317550"/>
    </source>
</evidence>
<gene>
    <name evidence="4 8" type="primary">greB</name>
    <name evidence="8" type="ORF">FNU76_04925</name>
</gene>